<dbReference type="PANTHER" id="PTHR13872">
    <property type="entry name" value="DOLICHYL-DIPHOSPHOOLIGOSACCHARIDE--PROTEIN GLYCOSYLTRANSFERASE SUBUNIT"/>
    <property type="match status" value="1"/>
</dbReference>
<dbReference type="AlphaFoldDB" id="A0AAQ3S3I6"/>
<evidence type="ECO:0000259" key="14">
    <source>
        <dbReference type="Pfam" id="PF21436"/>
    </source>
</evidence>
<dbReference type="GO" id="GO:0016020">
    <property type="term" value="C:membrane"/>
    <property type="evidence" value="ECO:0007669"/>
    <property type="project" value="InterPro"/>
</dbReference>
<evidence type="ECO:0000256" key="7">
    <source>
        <dbReference type="ARBA" id="ARBA00022679"/>
    </source>
</evidence>
<dbReference type="Pfam" id="PF21436">
    <property type="entry name" value="STT3-PglB_core"/>
    <property type="match status" value="1"/>
</dbReference>
<dbReference type="InterPro" id="IPR003674">
    <property type="entry name" value="Oligo_trans_STT3"/>
</dbReference>
<dbReference type="PANTHER" id="PTHR13872:SF1">
    <property type="entry name" value="DOLICHYL-DIPHOSPHOOLIGOSACCHARIDE--PROTEIN GLYCOSYLTRANSFERASE SUBUNIT STT3B"/>
    <property type="match status" value="1"/>
</dbReference>
<comment type="similarity">
    <text evidence="5">Belongs to the STT3 family.</text>
</comment>
<comment type="subcellular location">
    <subcellularLocation>
        <location evidence="3">Endomembrane system</location>
        <topology evidence="3">Multi-pass membrane protein</topology>
    </subcellularLocation>
</comment>
<dbReference type="InterPro" id="IPR048999">
    <property type="entry name" value="STT3-PglB_core"/>
</dbReference>
<feature type="domain" description="STT3/PglB/AglB core" evidence="14">
    <location>
        <begin position="1"/>
        <end position="67"/>
    </location>
</feature>
<organism evidence="15 16">
    <name type="scientific">Vigna mungo</name>
    <name type="common">Black gram</name>
    <name type="synonym">Phaseolus mungo</name>
    <dbReference type="NCBI Taxonomy" id="3915"/>
    <lineage>
        <taxon>Eukaryota</taxon>
        <taxon>Viridiplantae</taxon>
        <taxon>Streptophyta</taxon>
        <taxon>Embryophyta</taxon>
        <taxon>Tracheophyta</taxon>
        <taxon>Spermatophyta</taxon>
        <taxon>Magnoliopsida</taxon>
        <taxon>eudicotyledons</taxon>
        <taxon>Gunneridae</taxon>
        <taxon>Pentapetalae</taxon>
        <taxon>rosids</taxon>
        <taxon>fabids</taxon>
        <taxon>Fabales</taxon>
        <taxon>Fabaceae</taxon>
        <taxon>Papilionoideae</taxon>
        <taxon>50 kb inversion clade</taxon>
        <taxon>NPAAA clade</taxon>
        <taxon>indigoferoid/millettioid clade</taxon>
        <taxon>Phaseoleae</taxon>
        <taxon>Vigna</taxon>
    </lineage>
</organism>
<keyword evidence="13" id="KW-0464">Manganese</keyword>
<keyword evidence="10" id="KW-0460">Magnesium</keyword>
<keyword evidence="12" id="KW-0472">Membrane</keyword>
<dbReference type="EMBL" id="CP144697">
    <property type="protein sequence ID" value="WVZ14566.1"/>
    <property type="molecule type" value="Genomic_DNA"/>
</dbReference>
<evidence type="ECO:0000256" key="4">
    <source>
        <dbReference type="ARBA" id="ARBA00004922"/>
    </source>
</evidence>
<evidence type="ECO:0000256" key="12">
    <source>
        <dbReference type="ARBA" id="ARBA00023136"/>
    </source>
</evidence>
<evidence type="ECO:0000256" key="6">
    <source>
        <dbReference type="ARBA" id="ARBA00022676"/>
    </source>
</evidence>
<dbReference type="GO" id="GO:0012505">
    <property type="term" value="C:endomembrane system"/>
    <property type="evidence" value="ECO:0007669"/>
    <property type="project" value="UniProtKB-SubCell"/>
</dbReference>
<evidence type="ECO:0000313" key="15">
    <source>
        <dbReference type="EMBL" id="WVZ14566.1"/>
    </source>
</evidence>
<dbReference type="GO" id="GO:0046872">
    <property type="term" value="F:metal ion binding"/>
    <property type="evidence" value="ECO:0007669"/>
    <property type="project" value="UniProtKB-KW"/>
</dbReference>
<reference evidence="15 16" key="1">
    <citation type="journal article" date="2023" name="Life. Sci Alliance">
        <title>Evolutionary insights into 3D genome organization and epigenetic landscape of Vigna mungo.</title>
        <authorList>
            <person name="Junaid A."/>
            <person name="Singh B."/>
            <person name="Bhatia S."/>
        </authorList>
    </citation>
    <scope>NUCLEOTIDE SEQUENCE [LARGE SCALE GENOMIC DNA]</scope>
    <source>
        <strain evidence="15">Urdbean</strain>
    </source>
</reference>
<protein>
    <recommendedName>
        <fullName evidence="14">STT3/PglB/AglB core domain-containing protein</fullName>
    </recommendedName>
</protein>
<accession>A0AAQ3S3I6</accession>
<keyword evidence="7" id="KW-0808">Transferase</keyword>
<gene>
    <name evidence="15" type="ORF">V8G54_012132</name>
</gene>
<proteinExistence type="inferred from homology"/>
<evidence type="ECO:0000256" key="5">
    <source>
        <dbReference type="ARBA" id="ARBA00010810"/>
    </source>
</evidence>
<name>A0AAQ3S3I6_VIGMU</name>
<keyword evidence="8" id="KW-0812">Transmembrane</keyword>
<evidence type="ECO:0000256" key="11">
    <source>
        <dbReference type="ARBA" id="ARBA00022989"/>
    </source>
</evidence>
<evidence type="ECO:0000256" key="8">
    <source>
        <dbReference type="ARBA" id="ARBA00022692"/>
    </source>
</evidence>
<dbReference type="Proteomes" id="UP001374535">
    <property type="component" value="Chromosome 4"/>
</dbReference>
<comment type="cofactor">
    <cofactor evidence="1">
        <name>Mn(2+)</name>
        <dbReference type="ChEBI" id="CHEBI:29035"/>
    </cofactor>
</comment>
<keyword evidence="9" id="KW-0479">Metal-binding</keyword>
<evidence type="ECO:0000256" key="9">
    <source>
        <dbReference type="ARBA" id="ARBA00022723"/>
    </source>
</evidence>
<comment type="cofactor">
    <cofactor evidence="2">
        <name>Mg(2+)</name>
        <dbReference type="ChEBI" id="CHEBI:18420"/>
    </cofactor>
</comment>
<evidence type="ECO:0000256" key="13">
    <source>
        <dbReference type="ARBA" id="ARBA00023211"/>
    </source>
</evidence>
<evidence type="ECO:0000313" key="16">
    <source>
        <dbReference type="Proteomes" id="UP001374535"/>
    </source>
</evidence>
<evidence type="ECO:0000256" key="10">
    <source>
        <dbReference type="ARBA" id="ARBA00022842"/>
    </source>
</evidence>
<comment type="pathway">
    <text evidence="4">Protein modification; protein glycosylation.</text>
</comment>
<evidence type="ECO:0000256" key="1">
    <source>
        <dbReference type="ARBA" id="ARBA00001936"/>
    </source>
</evidence>
<sequence length="115" mass="13429">MSWWDYGYQITAMGNRTVIVDNNTWNNTHIATVGRAMSSYEDEAYEIMRSLDVDYVLVVFGGVTGYSSDDINKYDRARGVEIGNKDIKLEYLEEAFTTQNWIVRIYKVKPPKNRW</sequence>
<keyword evidence="6" id="KW-0328">Glycosyltransferase</keyword>
<dbReference type="Gene3D" id="3.40.50.12610">
    <property type="match status" value="1"/>
</dbReference>
<dbReference type="GO" id="GO:0004576">
    <property type="term" value="F:oligosaccharyl transferase activity"/>
    <property type="evidence" value="ECO:0007669"/>
    <property type="project" value="InterPro"/>
</dbReference>
<evidence type="ECO:0000256" key="3">
    <source>
        <dbReference type="ARBA" id="ARBA00004127"/>
    </source>
</evidence>
<keyword evidence="11" id="KW-1133">Transmembrane helix</keyword>
<keyword evidence="16" id="KW-1185">Reference proteome</keyword>
<evidence type="ECO:0000256" key="2">
    <source>
        <dbReference type="ARBA" id="ARBA00001946"/>
    </source>
</evidence>